<evidence type="ECO:0000313" key="3">
    <source>
        <dbReference type="Proteomes" id="UP001054945"/>
    </source>
</evidence>
<gene>
    <name evidence="2" type="ORF">CEXT_82091</name>
</gene>
<dbReference type="EMBL" id="BPLR01019235">
    <property type="protein sequence ID" value="GIZ05205.1"/>
    <property type="molecule type" value="Genomic_DNA"/>
</dbReference>
<evidence type="ECO:0000313" key="2">
    <source>
        <dbReference type="EMBL" id="GIZ05205.1"/>
    </source>
</evidence>
<evidence type="ECO:0000256" key="1">
    <source>
        <dbReference type="SAM" id="MobiDB-lite"/>
    </source>
</evidence>
<accession>A0AAV4YDS7</accession>
<reference evidence="2 3" key="1">
    <citation type="submission" date="2021-06" db="EMBL/GenBank/DDBJ databases">
        <title>Caerostris extrusa draft genome.</title>
        <authorList>
            <person name="Kono N."/>
            <person name="Arakawa K."/>
        </authorList>
    </citation>
    <scope>NUCLEOTIDE SEQUENCE [LARGE SCALE GENOMIC DNA]</scope>
</reference>
<organism evidence="2 3">
    <name type="scientific">Caerostris extrusa</name>
    <name type="common">Bark spider</name>
    <name type="synonym">Caerostris bankana</name>
    <dbReference type="NCBI Taxonomy" id="172846"/>
    <lineage>
        <taxon>Eukaryota</taxon>
        <taxon>Metazoa</taxon>
        <taxon>Ecdysozoa</taxon>
        <taxon>Arthropoda</taxon>
        <taxon>Chelicerata</taxon>
        <taxon>Arachnida</taxon>
        <taxon>Araneae</taxon>
        <taxon>Araneomorphae</taxon>
        <taxon>Entelegynae</taxon>
        <taxon>Araneoidea</taxon>
        <taxon>Araneidae</taxon>
        <taxon>Caerostris</taxon>
    </lineage>
</organism>
<proteinExistence type="predicted"/>
<name>A0AAV4YDS7_CAEEX</name>
<feature type="region of interest" description="Disordered" evidence="1">
    <location>
        <begin position="35"/>
        <end position="55"/>
    </location>
</feature>
<keyword evidence="3" id="KW-1185">Reference proteome</keyword>
<protein>
    <submittedName>
        <fullName evidence="2">Uncharacterized protein</fullName>
    </submittedName>
</protein>
<sequence>MRGPSIAGQSGKGPPDHTLRQAIKIQGRRFLYENPHSTSLPQSLITDSSHEGGTSTCAAGLTGGCRVSDSSRWGDMPKMQTPVFELVVSHLGSD</sequence>
<dbReference type="AlphaFoldDB" id="A0AAV4YDS7"/>
<dbReference type="Proteomes" id="UP001054945">
    <property type="component" value="Unassembled WGS sequence"/>
</dbReference>
<comment type="caution">
    <text evidence="2">The sequence shown here is derived from an EMBL/GenBank/DDBJ whole genome shotgun (WGS) entry which is preliminary data.</text>
</comment>